<evidence type="ECO:0000256" key="1">
    <source>
        <dbReference type="ARBA" id="ARBA00022475"/>
    </source>
</evidence>
<evidence type="ECO:0000256" key="3">
    <source>
        <dbReference type="ARBA" id="ARBA00022989"/>
    </source>
</evidence>
<keyword evidence="2 6" id="KW-0812">Transmembrane</keyword>
<gene>
    <name evidence="8" type="ORF">KL86DPRO_10662</name>
</gene>
<accession>A0A212J455</accession>
<evidence type="ECO:0000256" key="2">
    <source>
        <dbReference type="ARBA" id="ARBA00022692"/>
    </source>
</evidence>
<dbReference type="EMBL" id="FLUQ01000001">
    <property type="protein sequence ID" value="SBV94223.1"/>
    <property type="molecule type" value="Genomic_DNA"/>
</dbReference>
<dbReference type="AlphaFoldDB" id="A0A212J455"/>
<evidence type="ECO:0000313" key="8">
    <source>
        <dbReference type="EMBL" id="SBV94223.1"/>
    </source>
</evidence>
<dbReference type="InterPro" id="IPR010445">
    <property type="entry name" value="LapA_dom"/>
</dbReference>
<feature type="transmembrane region" description="Helical" evidence="6">
    <location>
        <begin position="52"/>
        <end position="72"/>
    </location>
</feature>
<proteinExistence type="predicted"/>
<protein>
    <submittedName>
        <fullName evidence="8">Histidine triad (HIT) protein</fullName>
    </submittedName>
</protein>
<organism evidence="8">
    <name type="scientific">uncultured delta proteobacterium</name>
    <dbReference type="NCBI Taxonomy" id="34034"/>
    <lineage>
        <taxon>Bacteria</taxon>
        <taxon>Deltaproteobacteria</taxon>
        <taxon>environmental samples</taxon>
    </lineage>
</organism>
<feature type="region of interest" description="Disordered" evidence="5">
    <location>
        <begin position="100"/>
        <end position="120"/>
    </location>
</feature>
<dbReference type="GO" id="GO:0005886">
    <property type="term" value="C:plasma membrane"/>
    <property type="evidence" value="ECO:0007669"/>
    <property type="project" value="InterPro"/>
</dbReference>
<keyword evidence="3 6" id="KW-1133">Transmembrane helix</keyword>
<keyword evidence="1" id="KW-1003">Cell membrane</keyword>
<evidence type="ECO:0000256" key="4">
    <source>
        <dbReference type="ARBA" id="ARBA00023136"/>
    </source>
</evidence>
<evidence type="ECO:0000259" key="7">
    <source>
        <dbReference type="Pfam" id="PF06305"/>
    </source>
</evidence>
<reference evidence="8" key="1">
    <citation type="submission" date="2016-04" db="EMBL/GenBank/DDBJ databases">
        <authorList>
            <person name="Evans L.H."/>
            <person name="Alamgir A."/>
            <person name="Owens N."/>
            <person name="Weber N.D."/>
            <person name="Virtaneva K."/>
            <person name="Barbian K."/>
            <person name="Babar A."/>
            <person name="Rosenke K."/>
        </authorList>
    </citation>
    <scope>NUCLEOTIDE SEQUENCE</scope>
    <source>
        <strain evidence="8">86</strain>
    </source>
</reference>
<keyword evidence="4 6" id="KW-0472">Membrane</keyword>
<evidence type="ECO:0000256" key="6">
    <source>
        <dbReference type="SAM" id="Phobius"/>
    </source>
</evidence>
<sequence>MRFLKALWLTVFFFCSLIFFIQNNDVLSQKMTLKFDFYYFDYVWTNTAVPFFFVILVAFVAGALVTLGYLVMDRMRLKMELSRCRRVVRKQEKELKKLRSIPLEPTPIPELPEAEKTNAA</sequence>
<name>A0A212J455_9DELT</name>
<evidence type="ECO:0000256" key="5">
    <source>
        <dbReference type="SAM" id="MobiDB-lite"/>
    </source>
</evidence>
<dbReference type="Pfam" id="PF06305">
    <property type="entry name" value="LapA_dom"/>
    <property type="match status" value="1"/>
</dbReference>
<feature type="domain" description="Lipopolysaccharide assembly protein A" evidence="7">
    <location>
        <begin position="40"/>
        <end position="95"/>
    </location>
</feature>